<evidence type="ECO:0000256" key="1">
    <source>
        <dbReference type="SAM" id="MobiDB-lite"/>
    </source>
</evidence>
<dbReference type="RefSeq" id="WP_090740033.1">
    <property type="nucleotide sequence ID" value="NZ_FMVT01000001.1"/>
</dbReference>
<name>A0A1G5BPM9_9RHOB</name>
<dbReference type="InterPro" id="IPR025227">
    <property type="entry name" value="DUF4169"/>
</dbReference>
<protein>
    <recommendedName>
        <fullName evidence="4">DUF4169 domain-containing protein</fullName>
    </recommendedName>
</protein>
<dbReference type="EMBL" id="FMVT01000001">
    <property type="protein sequence ID" value="SCX92165.1"/>
    <property type="molecule type" value="Genomic_DNA"/>
</dbReference>
<reference evidence="2 3" key="1">
    <citation type="submission" date="2016-10" db="EMBL/GenBank/DDBJ databases">
        <authorList>
            <person name="de Groot N.N."/>
        </authorList>
    </citation>
    <scope>NUCLEOTIDE SEQUENCE [LARGE SCALE GENOMIC DNA]</scope>
    <source>
        <strain evidence="2 3">CGMCC 1.8925</strain>
    </source>
</reference>
<evidence type="ECO:0000313" key="3">
    <source>
        <dbReference type="Proteomes" id="UP000199502"/>
    </source>
</evidence>
<feature type="region of interest" description="Disordered" evidence="1">
    <location>
        <begin position="1"/>
        <end position="60"/>
    </location>
</feature>
<dbReference type="STRING" id="336292.SAMN05660710_00233"/>
<evidence type="ECO:0008006" key="4">
    <source>
        <dbReference type="Google" id="ProtNLM"/>
    </source>
</evidence>
<dbReference type="Pfam" id="PF13770">
    <property type="entry name" value="DUF4169"/>
    <property type="match status" value="1"/>
</dbReference>
<proteinExistence type="predicted"/>
<keyword evidence="3" id="KW-1185">Reference proteome</keyword>
<organism evidence="2 3">
    <name type="scientific">Paracoccus tibetensis</name>
    <dbReference type="NCBI Taxonomy" id="336292"/>
    <lineage>
        <taxon>Bacteria</taxon>
        <taxon>Pseudomonadati</taxon>
        <taxon>Pseudomonadota</taxon>
        <taxon>Alphaproteobacteria</taxon>
        <taxon>Rhodobacterales</taxon>
        <taxon>Paracoccaceae</taxon>
        <taxon>Paracoccus</taxon>
    </lineage>
</organism>
<evidence type="ECO:0000313" key="2">
    <source>
        <dbReference type="EMBL" id="SCX92165.1"/>
    </source>
</evidence>
<accession>A0A1G5BPM9</accession>
<feature type="compositionally biased region" description="Basic and acidic residues" evidence="1">
    <location>
        <begin position="12"/>
        <end position="60"/>
    </location>
</feature>
<dbReference type="AlphaFoldDB" id="A0A1G5BPM9"/>
<gene>
    <name evidence="2" type="ORF">SAMN05660710_00233</name>
</gene>
<dbReference type="Proteomes" id="UP000199502">
    <property type="component" value="Unassembled WGS sequence"/>
</dbReference>
<sequence>MSKIINLRTIRKQKDRDRKRSDGDASAARHGEAPALRAAREAEAARAMRALEGHRTDGDD</sequence>